<feature type="domain" description="ABC transporter" evidence="5">
    <location>
        <begin position="19"/>
        <end position="255"/>
    </location>
</feature>
<name>A0A5M3Y1M5_9ACTN</name>
<dbReference type="PROSITE" id="PS50893">
    <property type="entry name" value="ABC_TRANSPORTER_2"/>
    <property type="match status" value="2"/>
</dbReference>
<evidence type="ECO:0000313" key="6">
    <source>
        <dbReference type="EMBL" id="GES26089.1"/>
    </source>
</evidence>
<dbReference type="Pfam" id="PF00005">
    <property type="entry name" value="ABC_tran"/>
    <property type="match status" value="2"/>
</dbReference>
<dbReference type="SMART" id="SM00382">
    <property type="entry name" value="AAA"/>
    <property type="match status" value="2"/>
</dbReference>
<dbReference type="InterPro" id="IPR050107">
    <property type="entry name" value="ABC_carbohydrate_import_ATPase"/>
</dbReference>
<dbReference type="InterPro" id="IPR027417">
    <property type="entry name" value="P-loop_NTPase"/>
</dbReference>
<reference evidence="6 7" key="1">
    <citation type="submission" date="2019-10" db="EMBL/GenBank/DDBJ databases">
        <title>Whole genome shotgun sequence of Acrocarpospora pleiomorpha NBRC 16267.</title>
        <authorList>
            <person name="Ichikawa N."/>
            <person name="Kimura A."/>
            <person name="Kitahashi Y."/>
            <person name="Komaki H."/>
            <person name="Oguchi A."/>
        </authorList>
    </citation>
    <scope>NUCLEOTIDE SEQUENCE [LARGE SCALE GENOMIC DNA]</scope>
    <source>
        <strain evidence="6 7">NBRC 16267</strain>
    </source>
</reference>
<dbReference type="PANTHER" id="PTHR43790:SF9">
    <property type="entry name" value="GALACTOFURANOSE TRANSPORTER ATP-BINDING PROTEIN YTFR"/>
    <property type="match status" value="1"/>
</dbReference>
<gene>
    <name evidence="6" type="ORF">Aple_089880</name>
</gene>
<dbReference type="RefSeq" id="WP_155350831.1">
    <property type="nucleotide sequence ID" value="NZ_BAAAHM010000051.1"/>
</dbReference>
<evidence type="ECO:0000256" key="4">
    <source>
        <dbReference type="ARBA" id="ARBA00022840"/>
    </source>
</evidence>
<dbReference type="Proteomes" id="UP000377595">
    <property type="component" value="Unassembled WGS sequence"/>
</dbReference>
<dbReference type="PROSITE" id="PS00211">
    <property type="entry name" value="ABC_TRANSPORTER_1"/>
    <property type="match status" value="1"/>
</dbReference>
<protein>
    <submittedName>
        <fullName evidence="6">Sugar ABC transporter</fullName>
    </submittedName>
</protein>
<evidence type="ECO:0000313" key="7">
    <source>
        <dbReference type="Proteomes" id="UP000377595"/>
    </source>
</evidence>
<organism evidence="6 7">
    <name type="scientific">Acrocarpospora pleiomorpha</name>
    <dbReference type="NCBI Taxonomy" id="90975"/>
    <lineage>
        <taxon>Bacteria</taxon>
        <taxon>Bacillati</taxon>
        <taxon>Actinomycetota</taxon>
        <taxon>Actinomycetes</taxon>
        <taxon>Streptosporangiales</taxon>
        <taxon>Streptosporangiaceae</taxon>
        <taxon>Acrocarpospora</taxon>
    </lineage>
</organism>
<dbReference type="InterPro" id="IPR003439">
    <property type="entry name" value="ABC_transporter-like_ATP-bd"/>
</dbReference>
<evidence type="ECO:0000256" key="2">
    <source>
        <dbReference type="ARBA" id="ARBA00022737"/>
    </source>
</evidence>
<keyword evidence="4" id="KW-0067">ATP-binding</keyword>
<evidence type="ECO:0000259" key="5">
    <source>
        <dbReference type="PROSITE" id="PS50893"/>
    </source>
</evidence>
<dbReference type="InterPro" id="IPR003593">
    <property type="entry name" value="AAA+_ATPase"/>
</dbReference>
<dbReference type="InterPro" id="IPR017871">
    <property type="entry name" value="ABC_transporter-like_CS"/>
</dbReference>
<dbReference type="OrthoDB" id="8039522at2"/>
<keyword evidence="3" id="KW-0547">Nucleotide-binding</keyword>
<proteinExistence type="predicted"/>
<sequence length="518" mass="56217">MRLHSTQEYPDRSPDAPVVECRDVHKAFGHVSVLKGVDLTLRSGTVTALVGENGAGKSTLMKIIAGQEAPSAGEIHVCGRSLRAASVREAREAGIAIVPQELAPIPDMTIYENLFLGRELKGALGLLDRSAMIAEAGRLLREFELVVDPRRPMRELSLAMQQIVEIIKSTSTGCDVLLLDEPTSAISEVEVARLYRIIDRLRERGVAMIYTTHKMEEIRAVADRVVVLRDGNLIEDRPGGEITDDQIVTAMIGRDLDEIFPEIPPPRDEAPRLLVTDVEVEGFGTPVSFSVRPGEIVALAGLVGAGRTELIETIMGIRRRRRGSVTVSGRAVRRNDPAAAIGAHMAIVPEDRQVAGLVPSLSILENGILPRLSRFSVGGWKRVTLARSRVTDVMNDMRLRSASLDQPVAALSGGNQQKVVLGRWLTDRVDVLLLDEPTRGVDVGARSQIYRVIADLASSGMAIVMASSDLPEVLGLAHRVLVMRRGRIERDISLATTSAAAAQEEIFSHAAGFHASPR</sequence>
<evidence type="ECO:0000256" key="1">
    <source>
        <dbReference type="ARBA" id="ARBA00022448"/>
    </source>
</evidence>
<dbReference type="PANTHER" id="PTHR43790">
    <property type="entry name" value="CARBOHYDRATE TRANSPORT ATP-BINDING PROTEIN MG119-RELATED"/>
    <property type="match status" value="1"/>
</dbReference>
<keyword evidence="7" id="KW-1185">Reference proteome</keyword>
<dbReference type="CDD" id="cd03215">
    <property type="entry name" value="ABC_Carb_Monos_II"/>
    <property type="match status" value="1"/>
</dbReference>
<feature type="domain" description="ABC transporter" evidence="5">
    <location>
        <begin position="268"/>
        <end position="510"/>
    </location>
</feature>
<dbReference type="AlphaFoldDB" id="A0A5M3Y1M5"/>
<keyword evidence="2" id="KW-0677">Repeat</keyword>
<dbReference type="GO" id="GO:0016887">
    <property type="term" value="F:ATP hydrolysis activity"/>
    <property type="evidence" value="ECO:0007669"/>
    <property type="project" value="InterPro"/>
</dbReference>
<dbReference type="CDD" id="cd03216">
    <property type="entry name" value="ABC_Carb_Monos_I"/>
    <property type="match status" value="1"/>
</dbReference>
<dbReference type="SUPFAM" id="SSF52540">
    <property type="entry name" value="P-loop containing nucleoside triphosphate hydrolases"/>
    <property type="match status" value="2"/>
</dbReference>
<dbReference type="EMBL" id="BLAF01000079">
    <property type="protein sequence ID" value="GES26089.1"/>
    <property type="molecule type" value="Genomic_DNA"/>
</dbReference>
<keyword evidence="1" id="KW-0813">Transport</keyword>
<dbReference type="Gene3D" id="3.40.50.300">
    <property type="entry name" value="P-loop containing nucleotide triphosphate hydrolases"/>
    <property type="match status" value="2"/>
</dbReference>
<comment type="caution">
    <text evidence="6">The sequence shown here is derived from an EMBL/GenBank/DDBJ whole genome shotgun (WGS) entry which is preliminary data.</text>
</comment>
<dbReference type="GO" id="GO:0005524">
    <property type="term" value="F:ATP binding"/>
    <property type="evidence" value="ECO:0007669"/>
    <property type="project" value="UniProtKB-KW"/>
</dbReference>
<evidence type="ECO:0000256" key="3">
    <source>
        <dbReference type="ARBA" id="ARBA00022741"/>
    </source>
</evidence>
<accession>A0A5M3Y1M5</accession>